<dbReference type="OrthoDB" id="10009520at2759"/>
<protein>
    <submittedName>
        <fullName evidence="1">Uncharacterized protein</fullName>
    </submittedName>
</protein>
<dbReference type="Gene3D" id="1.20.120.1750">
    <property type="match status" value="1"/>
</dbReference>
<evidence type="ECO:0000313" key="1">
    <source>
        <dbReference type="EMBL" id="ETO09160.1"/>
    </source>
</evidence>
<proteinExistence type="predicted"/>
<gene>
    <name evidence="1" type="ORF">RFI_28228</name>
</gene>
<dbReference type="Pfam" id="PF22191">
    <property type="entry name" value="IBR_1"/>
    <property type="match status" value="1"/>
</dbReference>
<name>X6M804_RETFI</name>
<organism evidence="1 2">
    <name type="scientific">Reticulomyxa filosa</name>
    <dbReference type="NCBI Taxonomy" id="46433"/>
    <lineage>
        <taxon>Eukaryota</taxon>
        <taxon>Sar</taxon>
        <taxon>Rhizaria</taxon>
        <taxon>Retaria</taxon>
        <taxon>Foraminifera</taxon>
        <taxon>Monothalamids</taxon>
        <taxon>Reticulomyxidae</taxon>
        <taxon>Reticulomyxa</taxon>
    </lineage>
</organism>
<dbReference type="Proteomes" id="UP000023152">
    <property type="component" value="Unassembled WGS sequence"/>
</dbReference>
<accession>X6M804</accession>
<dbReference type="CDD" id="cd20336">
    <property type="entry name" value="Rcat_RBR"/>
    <property type="match status" value="1"/>
</dbReference>
<keyword evidence="2" id="KW-1185">Reference proteome</keyword>
<comment type="caution">
    <text evidence="1">The sequence shown here is derived from an EMBL/GenBank/DDBJ whole genome shotgun (WGS) entry which is preliminary data.</text>
</comment>
<sequence length="284" mass="33190">MVFYCQKIKCKKTSCYHCKKEVKKRRLSDELDEKEFEDHFECATLAKPKAIWDKALQEGATVSCPKCGIGGMKNNGCTHMTCPKCLTAYCYVNHKKKKKKGDVVRSQKKKQKNKQTELDKGSIQGNNTILLHNEEWETNPKRCPMWLENIHKIDQRWPSESDECVIFFHQIRTKQKLKEAIAQIGSSDFAAICRKFNVDQNSGFDIRDITRNTHVIIKYIHTLHTSTNQLIKTAKNNIFFYFQLLVALDRNVIILFESQILQIFYCLMNIKLTTPFYPSLKNFF</sequence>
<dbReference type="EMBL" id="ASPP01024297">
    <property type="protein sequence ID" value="ETO09160.1"/>
    <property type="molecule type" value="Genomic_DNA"/>
</dbReference>
<dbReference type="AlphaFoldDB" id="X6M804"/>
<reference evidence="1 2" key="1">
    <citation type="journal article" date="2013" name="Curr. Biol.">
        <title>The Genome of the Foraminiferan Reticulomyxa filosa.</title>
        <authorList>
            <person name="Glockner G."/>
            <person name="Hulsmann N."/>
            <person name="Schleicher M."/>
            <person name="Noegel A.A."/>
            <person name="Eichinger L."/>
            <person name="Gallinger C."/>
            <person name="Pawlowski J."/>
            <person name="Sierra R."/>
            <person name="Euteneuer U."/>
            <person name="Pillet L."/>
            <person name="Moustafa A."/>
            <person name="Platzer M."/>
            <person name="Groth M."/>
            <person name="Szafranski K."/>
            <person name="Schliwa M."/>
        </authorList>
    </citation>
    <scope>NUCLEOTIDE SEQUENCE [LARGE SCALE GENOMIC DNA]</scope>
</reference>
<evidence type="ECO:0000313" key="2">
    <source>
        <dbReference type="Proteomes" id="UP000023152"/>
    </source>
</evidence>
<dbReference type="SUPFAM" id="SSF57850">
    <property type="entry name" value="RING/U-box"/>
    <property type="match status" value="1"/>
</dbReference>